<comment type="caution">
    <text evidence="11">The sequence shown here is derived from an EMBL/GenBank/DDBJ whole genome shotgun (WGS) entry which is preliminary data.</text>
</comment>
<keyword evidence="6" id="KW-0408">Iron</keyword>
<evidence type="ECO:0000313" key="12">
    <source>
        <dbReference type="Proteomes" id="UP001272242"/>
    </source>
</evidence>
<evidence type="ECO:0000256" key="2">
    <source>
        <dbReference type="ARBA" id="ARBA00022603"/>
    </source>
</evidence>
<keyword evidence="4" id="KW-0949">S-adenosyl-L-methionine</keyword>
<dbReference type="SUPFAM" id="SSF102114">
    <property type="entry name" value="Radical SAM enzymes"/>
    <property type="match status" value="1"/>
</dbReference>
<dbReference type="InterPro" id="IPR051198">
    <property type="entry name" value="BchE-like"/>
</dbReference>
<evidence type="ECO:0000256" key="5">
    <source>
        <dbReference type="ARBA" id="ARBA00022723"/>
    </source>
</evidence>
<feature type="domain" description="Radical SAM core" evidence="10">
    <location>
        <begin position="211"/>
        <end position="452"/>
    </location>
</feature>
<protein>
    <submittedName>
        <fullName evidence="11">B12-binding domain-containing radical SAM protein</fullName>
    </submittedName>
</protein>
<dbReference type="InterPro" id="IPR023404">
    <property type="entry name" value="rSAM_horseshoe"/>
</dbReference>
<evidence type="ECO:0000259" key="9">
    <source>
        <dbReference type="PROSITE" id="PS51332"/>
    </source>
</evidence>
<evidence type="ECO:0000259" key="10">
    <source>
        <dbReference type="PROSITE" id="PS51918"/>
    </source>
</evidence>
<proteinExistence type="predicted"/>
<name>A0ABU5F0Q8_9BACT</name>
<evidence type="ECO:0000256" key="1">
    <source>
        <dbReference type="ARBA" id="ARBA00001966"/>
    </source>
</evidence>
<dbReference type="InterPro" id="IPR058240">
    <property type="entry name" value="rSAM_sf"/>
</dbReference>
<keyword evidence="5" id="KW-0479">Metal-binding</keyword>
<dbReference type="SFLD" id="SFLDG01123">
    <property type="entry name" value="methyltransferase_(Class_B)"/>
    <property type="match status" value="1"/>
</dbReference>
<evidence type="ECO:0000313" key="11">
    <source>
        <dbReference type="EMBL" id="MDY3560779.1"/>
    </source>
</evidence>
<dbReference type="PANTHER" id="PTHR43409:SF7">
    <property type="entry name" value="BLL1977 PROTEIN"/>
    <property type="match status" value="1"/>
</dbReference>
<dbReference type="Proteomes" id="UP001272242">
    <property type="component" value="Unassembled WGS sequence"/>
</dbReference>
<dbReference type="PROSITE" id="PS51918">
    <property type="entry name" value="RADICAL_SAM"/>
    <property type="match status" value="1"/>
</dbReference>
<dbReference type="Pfam" id="PF04055">
    <property type="entry name" value="Radical_SAM"/>
    <property type="match status" value="1"/>
</dbReference>
<sequence length="529" mass="58187">MAPRLDLVLINPSSRTQVYQSLGTELAAVENPVWAGLMANFCRQKGLSVEIIDAEAECLSPSEVADRVAYLRPVLTAVVAYGHQPSASTQIMTAVSRACSAVKVACPEQPVLLLGGHVAALPERTLREEEADFVAAGEGVHTLAGLVEALKSAVPDVSAVPGLYFRDNGRVQRGPAAPLLAKLDTELPGIAWDLLPMPRYRAHNWHCLGGHERQPYAAVYTTLGCPYQCSFCCIQAPFKNGEVAPLGQKQPPNSYRFWSVDHVLGQIDTLVNTYGVRNIKIADEMFVLNKRHVVGICDGIIARGYDLNIWAYTRVDTIKDGMLPKLKAAGFNWLAVGIEAGADRVRTDVDKAFSQEQVYSVVREIQSAGISVIGNYIFGLPEDDHATMRATFDLALDLKCEFANFYSAMAYPGSPLYATATQKGIPLPRRWTGYSQHSRDSLPLPTRYLPAREVLKFRDDAFTEYYTDPGYLAMVERRFGAQSVEELRRMTAITLERDLLSGALDVEPTLLPPDEAQTTPAELLQLAKR</sequence>
<dbReference type="RefSeq" id="WP_320687305.1">
    <property type="nucleotide sequence ID" value="NZ_JAXBLV010000183.1"/>
</dbReference>
<feature type="domain" description="B12-binding" evidence="9">
    <location>
        <begin position="18"/>
        <end position="157"/>
    </location>
</feature>
<evidence type="ECO:0000256" key="4">
    <source>
        <dbReference type="ARBA" id="ARBA00022691"/>
    </source>
</evidence>
<evidence type="ECO:0000256" key="7">
    <source>
        <dbReference type="ARBA" id="ARBA00023014"/>
    </source>
</evidence>
<keyword evidence="7" id="KW-0411">Iron-sulfur</keyword>
<dbReference type="InterPro" id="IPR006638">
    <property type="entry name" value="Elp3/MiaA/NifB-like_rSAM"/>
</dbReference>
<keyword evidence="12" id="KW-1185">Reference proteome</keyword>
<organism evidence="11 12">
    <name type="scientific">Gemmata algarum</name>
    <dbReference type="NCBI Taxonomy" id="2975278"/>
    <lineage>
        <taxon>Bacteria</taxon>
        <taxon>Pseudomonadati</taxon>
        <taxon>Planctomycetota</taxon>
        <taxon>Planctomycetia</taxon>
        <taxon>Gemmatales</taxon>
        <taxon>Gemmataceae</taxon>
        <taxon>Gemmata</taxon>
    </lineage>
</organism>
<feature type="region of interest" description="Disordered" evidence="8">
    <location>
        <begin position="509"/>
        <end position="529"/>
    </location>
</feature>
<keyword evidence="2" id="KW-0489">Methyltransferase</keyword>
<evidence type="ECO:0000256" key="6">
    <source>
        <dbReference type="ARBA" id="ARBA00023004"/>
    </source>
</evidence>
<accession>A0ABU5F0Q8</accession>
<dbReference type="Gene3D" id="3.80.30.20">
    <property type="entry name" value="tm_1862 like domain"/>
    <property type="match status" value="1"/>
</dbReference>
<dbReference type="PANTHER" id="PTHR43409">
    <property type="entry name" value="ANAEROBIC MAGNESIUM-PROTOPORPHYRIN IX MONOMETHYL ESTER CYCLASE-RELATED"/>
    <property type="match status" value="1"/>
</dbReference>
<comment type="cofactor">
    <cofactor evidence="1">
        <name>[4Fe-4S] cluster</name>
        <dbReference type="ChEBI" id="CHEBI:49883"/>
    </cofactor>
</comment>
<dbReference type="InterPro" id="IPR034466">
    <property type="entry name" value="Methyltransferase_Class_B"/>
</dbReference>
<keyword evidence="3" id="KW-0808">Transferase</keyword>
<evidence type="ECO:0000256" key="3">
    <source>
        <dbReference type="ARBA" id="ARBA00022679"/>
    </source>
</evidence>
<dbReference type="EMBL" id="JAXBLV010000183">
    <property type="protein sequence ID" value="MDY3560779.1"/>
    <property type="molecule type" value="Genomic_DNA"/>
</dbReference>
<dbReference type="SMART" id="SM00729">
    <property type="entry name" value="Elp3"/>
    <property type="match status" value="1"/>
</dbReference>
<reference evidence="12" key="1">
    <citation type="journal article" date="2023" name="Mar. Drugs">
        <title>Gemmata algarum, a Novel Planctomycete Isolated from an Algal Mat, Displays Antimicrobial Activity.</title>
        <authorList>
            <person name="Kumar G."/>
            <person name="Kallscheuer N."/>
            <person name="Kashif M."/>
            <person name="Ahamad S."/>
            <person name="Jagadeeshwari U."/>
            <person name="Pannikurungottu S."/>
            <person name="Haufschild T."/>
            <person name="Kabuu M."/>
            <person name="Sasikala C."/>
            <person name="Jogler C."/>
            <person name="Ramana C."/>
        </authorList>
    </citation>
    <scope>NUCLEOTIDE SEQUENCE [LARGE SCALE GENOMIC DNA]</scope>
    <source>
        <strain evidence="12">JC673</strain>
    </source>
</reference>
<dbReference type="Pfam" id="PF02310">
    <property type="entry name" value="B12-binding"/>
    <property type="match status" value="1"/>
</dbReference>
<gene>
    <name evidence="11" type="ORF">R5W23_002025</name>
</gene>
<dbReference type="InterPro" id="IPR006158">
    <property type="entry name" value="Cobalamin-bd"/>
</dbReference>
<dbReference type="SFLD" id="SFLDG01082">
    <property type="entry name" value="B12-binding_domain_containing"/>
    <property type="match status" value="1"/>
</dbReference>
<evidence type="ECO:0000256" key="8">
    <source>
        <dbReference type="SAM" id="MobiDB-lite"/>
    </source>
</evidence>
<dbReference type="Gene3D" id="3.40.50.280">
    <property type="entry name" value="Cobalamin-binding domain"/>
    <property type="match status" value="1"/>
</dbReference>
<dbReference type="InterPro" id="IPR007197">
    <property type="entry name" value="rSAM"/>
</dbReference>
<dbReference type="PROSITE" id="PS51332">
    <property type="entry name" value="B12_BINDING"/>
    <property type="match status" value="1"/>
</dbReference>
<dbReference type="SFLD" id="SFLDS00029">
    <property type="entry name" value="Radical_SAM"/>
    <property type="match status" value="1"/>
</dbReference>